<evidence type="ECO:0000313" key="8">
    <source>
        <dbReference type="Proteomes" id="UP000267448"/>
    </source>
</evidence>
<dbReference type="PANTHER" id="PTHR30569">
    <property type="entry name" value="CYTOSINE TRANSPORTER CODB"/>
    <property type="match status" value="1"/>
</dbReference>
<dbReference type="Proteomes" id="UP000267448">
    <property type="component" value="Unassembled WGS sequence"/>
</dbReference>
<sequence>MSSRNNTEQSNTASGAQIAMILLGILVTPVLLASSSLGSQLTLGSAAAVIAVGSLILTVLAVINIAIGEQARLPTYGIVKYSFGSKGAIAINVIMAISLFGWIAVTANMFGHSVHDLLATQFGLELPVALIVALGCVIFVASTAFGFEALGKVSKFAVPIIVLLMFVILYMALTASVPLVEKVSDLSFGAAVSSVVGTIIVLVATSPDFGSFVHNRKHAVLAGILTFGLAYPVLFLVGAIPGSMTSEGSLLSAMAIIGSTLPAAILLVFACITGNAGNMFQGTLVVSTLFTKFPKWQLTVVLGILAAIVGSMDIMAWFIPFLLFLGIATPPIAGIYIADFFINRRNGYDEACLQQDPAIKPMTFVAWCVGSLVGFCTVNGWFTLSGIPSIDSLMIASIGYFLLTRIGQSKGSALTNNG</sequence>
<comment type="similarity">
    <text evidence="2">Belongs to the purine-cytosine permease (2.A.39) family.</text>
</comment>
<organism evidence="7 8">
    <name type="scientific">Shewanella canadensis</name>
    <dbReference type="NCBI Taxonomy" id="271096"/>
    <lineage>
        <taxon>Bacteria</taxon>
        <taxon>Pseudomonadati</taxon>
        <taxon>Pseudomonadota</taxon>
        <taxon>Gammaproteobacteria</taxon>
        <taxon>Alteromonadales</taxon>
        <taxon>Shewanellaceae</taxon>
        <taxon>Shewanella</taxon>
    </lineage>
</organism>
<accession>A0A3S0KTV8</accession>
<keyword evidence="4 6" id="KW-1133">Transmembrane helix</keyword>
<dbReference type="InterPro" id="IPR030191">
    <property type="entry name" value="CodB"/>
</dbReference>
<feature type="transmembrane region" description="Helical" evidence="6">
    <location>
        <begin position="318"/>
        <end position="342"/>
    </location>
</feature>
<keyword evidence="8" id="KW-1185">Reference proteome</keyword>
<feature type="transmembrane region" description="Helical" evidence="6">
    <location>
        <begin position="156"/>
        <end position="180"/>
    </location>
</feature>
<dbReference type="CDD" id="cd11484">
    <property type="entry name" value="SLC-NCS1sbd_CobB-like"/>
    <property type="match status" value="1"/>
</dbReference>
<dbReference type="OrthoDB" id="9780088at2"/>
<dbReference type="Pfam" id="PF02133">
    <property type="entry name" value="Transp_cyt_pur"/>
    <property type="match status" value="1"/>
</dbReference>
<feature type="transmembrane region" description="Helical" evidence="6">
    <location>
        <begin position="363"/>
        <end position="381"/>
    </location>
</feature>
<feature type="transmembrane region" description="Helical" evidence="6">
    <location>
        <begin position="186"/>
        <end position="207"/>
    </location>
</feature>
<protein>
    <submittedName>
        <fullName evidence="7">Cytosine permease</fullName>
    </submittedName>
</protein>
<dbReference type="PANTHER" id="PTHR30569:SF0">
    <property type="entry name" value="CYTOSINE PERMEASE"/>
    <property type="match status" value="1"/>
</dbReference>
<feature type="transmembrane region" description="Helical" evidence="6">
    <location>
        <begin position="127"/>
        <end position="147"/>
    </location>
</feature>
<proteinExistence type="inferred from homology"/>
<reference evidence="7 8" key="1">
    <citation type="submission" date="2018-12" db="EMBL/GenBank/DDBJ databases">
        <authorList>
            <person name="Yu L."/>
        </authorList>
    </citation>
    <scope>NUCLEOTIDE SEQUENCE [LARGE SCALE GENOMIC DNA]</scope>
    <source>
        <strain evidence="7 8">HAW-EB2</strain>
    </source>
</reference>
<name>A0A3S0KTV8_9GAMM</name>
<feature type="transmembrane region" description="Helical" evidence="6">
    <location>
        <begin position="88"/>
        <end position="107"/>
    </location>
</feature>
<dbReference type="AlphaFoldDB" id="A0A3S0KTV8"/>
<evidence type="ECO:0000256" key="2">
    <source>
        <dbReference type="ARBA" id="ARBA00008974"/>
    </source>
</evidence>
<evidence type="ECO:0000256" key="6">
    <source>
        <dbReference type="SAM" id="Phobius"/>
    </source>
</evidence>
<feature type="transmembrane region" description="Helical" evidence="6">
    <location>
        <begin position="45"/>
        <end position="67"/>
    </location>
</feature>
<comment type="caution">
    <text evidence="7">The sequence shown here is derived from an EMBL/GenBank/DDBJ whole genome shotgun (WGS) entry which is preliminary data.</text>
</comment>
<evidence type="ECO:0000256" key="4">
    <source>
        <dbReference type="ARBA" id="ARBA00022989"/>
    </source>
</evidence>
<evidence type="ECO:0000256" key="5">
    <source>
        <dbReference type="ARBA" id="ARBA00023136"/>
    </source>
</evidence>
<gene>
    <name evidence="7" type="ORF">EKG38_16830</name>
</gene>
<feature type="transmembrane region" description="Helical" evidence="6">
    <location>
        <begin position="250"/>
        <end position="272"/>
    </location>
</feature>
<keyword evidence="3 6" id="KW-0812">Transmembrane</keyword>
<dbReference type="EMBL" id="RXNU01000010">
    <property type="protein sequence ID" value="RTR37684.1"/>
    <property type="molecule type" value="Genomic_DNA"/>
</dbReference>
<dbReference type="Gene3D" id="1.10.4160.10">
    <property type="entry name" value="Hydantoin permease"/>
    <property type="match status" value="1"/>
</dbReference>
<dbReference type="GO" id="GO:0005886">
    <property type="term" value="C:plasma membrane"/>
    <property type="evidence" value="ECO:0007669"/>
    <property type="project" value="TreeGrafter"/>
</dbReference>
<comment type="subcellular location">
    <subcellularLocation>
        <location evidence="1">Membrane</location>
        <topology evidence="1">Multi-pass membrane protein</topology>
    </subcellularLocation>
</comment>
<evidence type="ECO:0000256" key="3">
    <source>
        <dbReference type="ARBA" id="ARBA00022692"/>
    </source>
</evidence>
<dbReference type="RefSeq" id="WP_126521384.1">
    <property type="nucleotide sequence ID" value="NZ_RXNU01000010.1"/>
</dbReference>
<evidence type="ECO:0000256" key="1">
    <source>
        <dbReference type="ARBA" id="ARBA00004141"/>
    </source>
</evidence>
<dbReference type="GO" id="GO:0015209">
    <property type="term" value="F:cytosine transmembrane transporter activity"/>
    <property type="evidence" value="ECO:0007669"/>
    <property type="project" value="InterPro"/>
</dbReference>
<feature type="transmembrane region" description="Helical" evidence="6">
    <location>
        <begin position="293"/>
        <end position="312"/>
    </location>
</feature>
<keyword evidence="5 6" id="KW-0472">Membrane</keyword>
<evidence type="ECO:0000313" key="7">
    <source>
        <dbReference type="EMBL" id="RTR37684.1"/>
    </source>
</evidence>
<feature type="transmembrane region" description="Helical" evidence="6">
    <location>
        <begin position="12"/>
        <end position="33"/>
    </location>
</feature>
<feature type="transmembrane region" description="Helical" evidence="6">
    <location>
        <begin position="219"/>
        <end position="244"/>
    </location>
</feature>
<dbReference type="InterPro" id="IPR001248">
    <property type="entry name" value="Pur-cyt_permease"/>
</dbReference>